<name>A0A1E7KDF2_9ACTN</name>
<dbReference type="PATRIC" id="fig|943816.4.peg.5331"/>
<sequence>MTSRIHPPASPPPPEPPGASDPDDELLPCGRLLSQVWADWEEGTSDGHERTCPHCRRAVEELDHLETAVRGLHDEADDPVAYDAAPLTQRVMDIVRVELRPGRPLPLAPPPEDLWIMETAAARTLRAAAEQVPGVRAGSCRIAPEPDSAEPDSAVGRVSVRLGIQVLMSVSEPSEPSETSEPSDLPGLADAVRLRVERAADRHLGLRTAAVDVRVTDLVDADAEVPVSDPANTNAPDRSARNVPGGAESGNSTEKGTGR</sequence>
<dbReference type="AlphaFoldDB" id="A0A1E7KDF2"/>
<comment type="caution">
    <text evidence="2">The sequence shown here is derived from an EMBL/GenBank/DDBJ whole genome shotgun (WGS) entry which is preliminary data.</text>
</comment>
<dbReference type="RefSeq" id="WP_069990492.1">
    <property type="nucleotide sequence ID" value="NZ_LJGV01000021.1"/>
</dbReference>
<organism evidence="2 3">
    <name type="scientific">Streptomyces qinglanensis</name>
    <dbReference type="NCBI Taxonomy" id="943816"/>
    <lineage>
        <taxon>Bacteria</taxon>
        <taxon>Bacillati</taxon>
        <taxon>Actinomycetota</taxon>
        <taxon>Actinomycetes</taxon>
        <taxon>Kitasatosporales</taxon>
        <taxon>Streptomycetaceae</taxon>
        <taxon>Streptomyces</taxon>
    </lineage>
</organism>
<evidence type="ECO:0000313" key="3">
    <source>
        <dbReference type="Proteomes" id="UP000175829"/>
    </source>
</evidence>
<feature type="region of interest" description="Disordered" evidence="1">
    <location>
        <begin position="1"/>
        <end position="27"/>
    </location>
</feature>
<dbReference type="Proteomes" id="UP000175829">
    <property type="component" value="Unassembled WGS sequence"/>
</dbReference>
<evidence type="ECO:0000313" key="2">
    <source>
        <dbReference type="EMBL" id="OEV01946.1"/>
    </source>
</evidence>
<accession>A0A1E7KDF2</accession>
<feature type="compositionally biased region" description="Polar residues" evidence="1">
    <location>
        <begin position="249"/>
        <end position="259"/>
    </location>
</feature>
<feature type="compositionally biased region" description="Pro residues" evidence="1">
    <location>
        <begin position="8"/>
        <end position="19"/>
    </location>
</feature>
<evidence type="ECO:0000256" key="1">
    <source>
        <dbReference type="SAM" id="MobiDB-lite"/>
    </source>
</evidence>
<protein>
    <recommendedName>
        <fullName evidence="4">Asp23/Gls24 family envelope stress response protein</fullName>
    </recommendedName>
</protein>
<feature type="region of interest" description="Disordered" evidence="1">
    <location>
        <begin position="221"/>
        <end position="259"/>
    </location>
</feature>
<proteinExistence type="predicted"/>
<dbReference type="EMBL" id="LJGV01000021">
    <property type="protein sequence ID" value="OEV01946.1"/>
    <property type="molecule type" value="Genomic_DNA"/>
</dbReference>
<gene>
    <name evidence="2" type="ORF">AN217_01245</name>
</gene>
<evidence type="ECO:0008006" key="4">
    <source>
        <dbReference type="Google" id="ProtNLM"/>
    </source>
</evidence>
<reference evidence="2 3" key="1">
    <citation type="journal article" date="2016" name="Front. Microbiol.">
        <title>Comparative Genomics Analysis of Streptomyces Species Reveals Their Adaptation to the Marine Environment and Their Diversity at the Genomic Level.</title>
        <authorList>
            <person name="Tian X."/>
            <person name="Zhang Z."/>
            <person name="Yang T."/>
            <person name="Chen M."/>
            <person name="Li J."/>
            <person name="Chen F."/>
            <person name="Yang J."/>
            <person name="Li W."/>
            <person name="Zhang B."/>
            <person name="Zhang Z."/>
            <person name="Wu J."/>
            <person name="Zhang C."/>
            <person name="Long L."/>
            <person name="Xiao J."/>
        </authorList>
    </citation>
    <scope>NUCLEOTIDE SEQUENCE [LARGE SCALE GENOMIC DNA]</scope>
    <source>
        <strain evidence="2 3">SCSIO M10379</strain>
    </source>
</reference>